<gene>
    <name evidence="2" type="ORF">SEMRO_201_G084970.1</name>
</gene>
<comment type="caution">
    <text evidence="2">The sequence shown here is derived from an EMBL/GenBank/DDBJ whole genome shotgun (WGS) entry which is preliminary data.</text>
</comment>
<evidence type="ECO:0000313" key="2">
    <source>
        <dbReference type="EMBL" id="CAB9504562.1"/>
    </source>
</evidence>
<dbReference type="AlphaFoldDB" id="A0A9N8DKX5"/>
<keyword evidence="1" id="KW-0732">Signal</keyword>
<dbReference type="Proteomes" id="UP001153069">
    <property type="component" value="Unassembled WGS sequence"/>
</dbReference>
<protein>
    <submittedName>
        <fullName evidence="2">Uncharacterized protein</fullName>
    </submittedName>
</protein>
<keyword evidence="3" id="KW-1185">Reference proteome</keyword>
<feature type="chain" id="PRO_5040481270" evidence="1">
    <location>
        <begin position="22"/>
        <end position="353"/>
    </location>
</feature>
<evidence type="ECO:0000313" key="3">
    <source>
        <dbReference type="Proteomes" id="UP001153069"/>
    </source>
</evidence>
<reference evidence="2" key="1">
    <citation type="submission" date="2020-06" db="EMBL/GenBank/DDBJ databases">
        <authorList>
            <consortium name="Plant Systems Biology data submission"/>
        </authorList>
    </citation>
    <scope>NUCLEOTIDE SEQUENCE</scope>
    <source>
        <strain evidence="2">D6</strain>
    </source>
</reference>
<organism evidence="2 3">
    <name type="scientific">Seminavis robusta</name>
    <dbReference type="NCBI Taxonomy" id="568900"/>
    <lineage>
        <taxon>Eukaryota</taxon>
        <taxon>Sar</taxon>
        <taxon>Stramenopiles</taxon>
        <taxon>Ochrophyta</taxon>
        <taxon>Bacillariophyta</taxon>
        <taxon>Bacillariophyceae</taxon>
        <taxon>Bacillariophycidae</taxon>
        <taxon>Naviculales</taxon>
        <taxon>Naviculaceae</taxon>
        <taxon>Seminavis</taxon>
    </lineage>
</organism>
<dbReference type="EMBL" id="CAICTM010000200">
    <property type="protein sequence ID" value="CAB9504562.1"/>
    <property type="molecule type" value="Genomic_DNA"/>
</dbReference>
<name>A0A9N8DKX5_9STRA</name>
<sequence length="353" mass="38966">MCKSPWIQLLLLALEVVAVSADTNVKATLVSEVNKLAGNTLSSTYVVNSVECSGSYDIRKIATADLGGTLAAWKLPKEVVANFQSFHFQVNGETGVLDEYVGAGRNPGNGNDIEVAYMYAHANGNLNIQKETHRYYCGCGFWFLFWMDNHYCFKHEPRSFTTAELGYITKTLRYHAYSYLKTKLNSVHSSQHDAVSKAQKAIFSPRLFTPHHAADCLRDETALIERKACDAGKDSSSLIEKATRSLLAKVPSLKKDAASNSGKSTVVDKIVGKGFTEFDEHVTLSQVKGVQENGKELVTCVVCRFDSDTWILFRAAFSVEAGHPLCKYVTVLANHNTETKTVDWVVANIRACS</sequence>
<feature type="signal peptide" evidence="1">
    <location>
        <begin position="1"/>
        <end position="21"/>
    </location>
</feature>
<accession>A0A9N8DKX5</accession>
<proteinExistence type="predicted"/>
<evidence type="ECO:0000256" key="1">
    <source>
        <dbReference type="SAM" id="SignalP"/>
    </source>
</evidence>